<dbReference type="Proteomes" id="UP000618952">
    <property type="component" value="Unassembled WGS sequence"/>
</dbReference>
<evidence type="ECO:0000256" key="2">
    <source>
        <dbReference type="SAM" id="SignalP"/>
    </source>
</evidence>
<comment type="caution">
    <text evidence="3">The sequence shown here is derived from an EMBL/GenBank/DDBJ whole genome shotgun (WGS) entry which is preliminary data.</text>
</comment>
<sequence>MKLTPVILSLLLHLALFSQIPVTDVATNTSVGMVNSQLMNINIELKAVNKNLSQLINLMEKNNNETSKSREILKEELEAKKQAPKYVTGSTDVSLAIELKMKILEAYRTSKQTVQELEYLERKEIDEFIGYATNALLETKNLFQQCNEIINTKAIILPEERLKKVDAINLKLETILDNLIVYNHKLSQINSLRESRRTLINMNKN</sequence>
<dbReference type="RefSeq" id="WP_187586179.1">
    <property type="nucleotide sequence ID" value="NZ_JACLHY010000017.1"/>
</dbReference>
<proteinExistence type="predicted"/>
<gene>
    <name evidence="3" type="ORF">H4O18_15475</name>
</gene>
<accession>A0ABR7QR58</accession>
<keyword evidence="2" id="KW-0732">Signal</keyword>
<name>A0ABR7QR58_9FLAO</name>
<organism evidence="3 4">
    <name type="scientific">Arenibacter arenosicollis</name>
    <dbReference type="NCBI Taxonomy" id="2762274"/>
    <lineage>
        <taxon>Bacteria</taxon>
        <taxon>Pseudomonadati</taxon>
        <taxon>Bacteroidota</taxon>
        <taxon>Flavobacteriia</taxon>
        <taxon>Flavobacteriales</taxon>
        <taxon>Flavobacteriaceae</taxon>
        <taxon>Arenibacter</taxon>
    </lineage>
</organism>
<dbReference type="EMBL" id="JACLHY010000017">
    <property type="protein sequence ID" value="MBC8769397.1"/>
    <property type="molecule type" value="Genomic_DNA"/>
</dbReference>
<evidence type="ECO:0000256" key="1">
    <source>
        <dbReference type="SAM" id="Coils"/>
    </source>
</evidence>
<protein>
    <submittedName>
        <fullName evidence="3">Uncharacterized protein</fullName>
    </submittedName>
</protein>
<evidence type="ECO:0000313" key="4">
    <source>
        <dbReference type="Proteomes" id="UP000618952"/>
    </source>
</evidence>
<keyword evidence="4" id="KW-1185">Reference proteome</keyword>
<feature type="chain" id="PRO_5045442370" evidence="2">
    <location>
        <begin position="19"/>
        <end position="205"/>
    </location>
</feature>
<feature type="signal peptide" evidence="2">
    <location>
        <begin position="1"/>
        <end position="18"/>
    </location>
</feature>
<feature type="coiled-coil region" evidence="1">
    <location>
        <begin position="38"/>
        <end position="83"/>
    </location>
</feature>
<reference evidence="3 4" key="1">
    <citation type="submission" date="2020-08" db="EMBL/GenBank/DDBJ databases">
        <title>Arenibacter gaetbuli sp. nov., isolated from a sand dune.</title>
        <authorList>
            <person name="Park S."/>
            <person name="Yoon J.-H."/>
        </authorList>
    </citation>
    <scope>NUCLEOTIDE SEQUENCE [LARGE SCALE GENOMIC DNA]</scope>
    <source>
        <strain evidence="3 4">BSSL-BM3</strain>
    </source>
</reference>
<evidence type="ECO:0000313" key="3">
    <source>
        <dbReference type="EMBL" id="MBC8769397.1"/>
    </source>
</evidence>
<keyword evidence="1" id="KW-0175">Coiled coil</keyword>